<name>A0A7C6EB75_UNCW3</name>
<dbReference type="Gene3D" id="3.20.20.140">
    <property type="entry name" value="Metal-dependent hydrolases"/>
    <property type="match status" value="1"/>
</dbReference>
<dbReference type="Pfam" id="PF02811">
    <property type="entry name" value="PHP"/>
    <property type="match status" value="1"/>
</dbReference>
<evidence type="ECO:0000256" key="6">
    <source>
        <dbReference type="ARBA" id="ARBA00023102"/>
    </source>
</evidence>
<dbReference type="CDD" id="cd12110">
    <property type="entry name" value="PHP_HisPPase_Hisj_like"/>
    <property type="match status" value="1"/>
</dbReference>
<dbReference type="GO" id="GO:0000105">
    <property type="term" value="P:L-histidine biosynthetic process"/>
    <property type="evidence" value="ECO:0007669"/>
    <property type="project" value="UniProtKB-UniRule"/>
</dbReference>
<dbReference type="PANTHER" id="PTHR21039:SF0">
    <property type="entry name" value="HISTIDINOL-PHOSPHATASE"/>
    <property type="match status" value="1"/>
</dbReference>
<dbReference type="SUPFAM" id="SSF89550">
    <property type="entry name" value="PHP domain-like"/>
    <property type="match status" value="1"/>
</dbReference>
<sequence>MIIDYHIHPCYSVDAEGTIEEYCQRAIKLSINEICFTPHFEIDPERKEKDDKINFRGKIVPMRSDWIDYYFQEIDAVRKKFSNLSVRAGIEIGYDPIIESELKTFTRSYPFDFVLGAIHCLNHCAITNHKELDDFISVYSKKTPKRVAEEYFAILNQAVKSGLFDAIAHFDVYKKYLVKIIGGELLTVSEFFLDSILKTVASQNIGIELNTSGLRQNPNEIYPSATILSKAKELGVKIFTIGSDAHRLNQLGFGLKPGLALAKRLDLDLYRFEKRRPIPLG</sequence>
<dbReference type="NCBIfam" id="TIGR01856">
    <property type="entry name" value="hisJ_fam"/>
    <property type="match status" value="1"/>
</dbReference>
<evidence type="ECO:0000259" key="9">
    <source>
        <dbReference type="Pfam" id="PF02811"/>
    </source>
</evidence>
<protein>
    <recommendedName>
        <fullName evidence="3 8">Histidinol-phosphatase</fullName>
        <shortName evidence="8">HolPase</shortName>
        <ecNumber evidence="3 8">3.1.3.15</ecNumber>
    </recommendedName>
</protein>
<evidence type="ECO:0000256" key="8">
    <source>
        <dbReference type="RuleBase" id="RU366003"/>
    </source>
</evidence>
<dbReference type="EMBL" id="DTLI01000085">
    <property type="protein sequence ID" value="HHS51896.1"/>
    <property type="molecule type" value="Genomic_DNA"/>
</dbReference>
<evidence type="ECO:0000256" key="4">
    <source>
        <dbReference type="ARBA" id="ARBA00022605"/>
    </source>
</evidence>
<keyword evidence="6 8" id="KW-0368">Histidine biosynthesis</keyword>
<evidence type="ECO:0000256" key="1">
    <source>
        <dbReference type="ARBA" id="ARBA00004970"/>
    </source>
</evidence>
<dbReference type="GO" id="GO:0005737">
    <property type="term" value="C:cytoplasm"/>
    <property type="evidence" value="ECO:0007669"/>
    <property type="project" value="TreeGrafter"/>
</dbReference>
<evidence type="ECO:0000256" key="3">
    <source>
        <dbReference type="ARBA" id="ARBA00013085"/>
    </source>
</evidence>
<dbReference type="InterPro" id="IPR016195">
    <property type="entry name" value="Pol/histidinol_Pase-like"/>
</dbReference>
<keyword evidence="5 8" id="KW-0378">Hydrolase</keyword>
<dbReference type="PANTHER" id="PTHR21039">
    <property type="entry name" value="HISTIDINOL PHOSPHATASE-RELATED"/>
    <property type="match status" value="1"/>
</dbReference>
<comment type="caution">
    <text evidence="10">The sequence shown here is derived from an EMBL/GenBank/DDBJ whole genome shotgun (WGS) entry which is preliminary data.</text>
</comment>
<dbReference type="UniPathway" id="UPA00031">
    <property type="reaction ID" value="UER00013"/>
</dbReference>
<keyword evidence="4 8" id="KW-0028">Amino-acid biosynthesis</keyword>
<evidence type="ECO:0000256" key="5">
    <source>
        <dbReference type="ARBA" id="ARBA00022801"/>
    </source>
</evidence>
<accession>A0A7C6EB75</accession>
<evidence type="ECO:0000256" key="7">
    <source>
        <dbReference type="ARBA" id="ARBA00049158"/>
    </source>
</evidence>
<comment type="similarity">
    <text evidence="2 8">Belongs to the PHP hydrolase family. HisK subfamily.</text>
</comment>
<reference evidence="10" key="1">
    <citation type="journal article" date="2020" name="mSystems">
        <title>Genome- and Community-Level Interaction Insights into Carbon Utilization and Element Cycling Functions of Hydrothermarchaeota in Hydrothermal Sediment.</title>
        <authorList>
            <person name="Zhou Z."/>
            <person name="Liu Y."/>
            <person name="Xu W."/>
            <person name="Pan J."/>
            <person name="Luo Z.H."/>
            <person name="Li M."/>
        </authorList>
    </citation>
    <scope>NUCLEOTIDE SEQUENCE [LARGE SCALE GENOMIC DNA]</scope>
    <source>
        <strain evidence="10">SpSt-876</strain>
    </source>
</reference>
<comment type="pathway">
    <text evidence="1 8">Amino-acid biosynthesis; L-histidine biosynthesis; L-histidine from 5-phospho-alpha-D-ribose 1-diphosphate: step 8/9.</text>
</comment>
<organism evidence="10">
    <name type="scientific">candidate division WOR-3 bacterium</name>
    <dbReference type="NCBI Taxonomy" id="2052148"/>
    <lineage>
        <taxon>Bacteria</taxon>
        <taxon>Bacteria division WOR-3</taxon>
    </lineage>
</organism>
<dbReference type="InterPro" id="IPR004013">
    <property type="entry name" value="PHP_dom"/>
</dbReference>
<gene>
    <name evidence="10" type="ORF">ENW73_03375</name>
</gene>
<proteinExistence type="inferred from homology"/>
<dbReference type="EC" id="3.1.3.15" evidence="3 8"/>
<comment type="catalytic activity">
    <reaction evidence="7 8">
        <text>L-histidinol phosphate + H2O = L-histidinol + phosphate</text>
        <dbReference type="Rhea" id="RHEA:14465"/>
        <dbReference type="ChEBI" id="CHEBI:15377"/>
        <dbReference type="ChEBI" id="CHEBI:43474"/>
        <dbReference type="ChEBI" id="CHEBI:57699"/>
        <dbReference type="ChEBI" id="CHEBI:57980"/>
        <dbReference type="EC" id="3.1.3.15"/>
    </reaction>
</comment>
<evidence type="ECO:0000256" key="2">
    <source>
        <dbReference type="ARBA" id="ARBA00009152"/>
    </source>
</evidence>
<evidence type="ECO:0000313" key="10">
    <source>
        <dbReference type="EMBL" id="HHS51896.1"/>
    </source>
</evidence>
<dbReference type="AlphaFoldDB" id="A0A7C6EB75"/>
<feature type="domain" description="PHP" evidence="9">
    <location>
        <begin position="4"/>
        <end position="212"/>
    </location>
</feature>
<dbReference type="InterPro" id="IPR010140">
    <property type="entry name" value="Histidinol_P_phosphatase_HisJ"/>
</dbReference>
<dbReference type="GO" id="GO:0004401">
    <property type="term" value="F:histidinol-phosphatase activity"/>
    <property type="evidence" value="ECO:0007669"/>
    <property type="project" value="UniProtKB-UniRule"/>
</dbReference>